<comment type="caution">
    <text evidence="7">The sequence shown here is derived from an EMBL/GenBank/DDBJ whole genome shotgun (WGS) entry which is preliminary data.</text>
</comment>
<evidence type="ECO:0000256" key="5">
    <source>
        <dbReference type="ARBA" id="ARBA00023274"/>
    </source>
</evidence>
<sequence length="98" mass="10937">MVAIHKPAHDVILKPVVSEKSYALSDRGQYTFVVAPNANKVQIKQAIEEIFKVKVTNVNTLNRAGKKQRTRFGFGQRVNQKRAIVTVAEGQTIDIFGN</sequence>
<dbReference type="NCBIfam" id="NF004364">
    <property type="entry name" value="PRK05738.2-5"/>
    <property type="match status" value="1"/>
</dbReference>
<evidence type="ECO:0000256" key="3">
    <source>
        <dbReference type="ARBA" id="ARBA00022884"/>
    </source>
</evidence>
<dbReference type="FunFam" id="3.30.70.330:FF:000001">
    <property type="entry name" value="50S ribosomal protein L23"/>
    <property type="match status" value="1"/>
</dbReference>
<keyword evidence="5 6" id="KW-0687">Ribonucleoprotein</keyword>
<keyword evidence="3 6" id="KW-0694">RNA-binding</keyword>
<comment type="similarity">
    <text evidence="1 6">Belongs to the universal ribosomal protein uL23 family.</text>
</comment>
<keyword evidence="8" id="KW-1185">Reference proteome</keyword>
<dbReference type="HAMAP" id="MF_01369_B">
    <property type="entry name" value="Ribosomal_uL23_B"/>
    <property type="match status" value="1"/>
</dbReference>
<dbReference type="PANTHER" id="PTHR11620">
    <property type="entry name" value="60S RIBOSOMAL PROTEIN L23A"/>
    <property type="match status" value="1"/>
</dbReference>
<dbReference type="InterPro" id="IPR013025">
    <property type="entry name" value="Ribosomal_uL23-like"/>
</dbReference>
<dbReference type="OrthoDB" id="9793353at2"/>
<dbReference type="RefSeq" id="WP_033493908.1">
    <property type="nucleotide sequence ID" value="NZ_JDUU01000011.1"/>
</dbReference>
<organism evidence="7 8">
    <name type="scientific">Bifidobacterium biavatii DSM 23969</name>
    <dbReference type="NCBI Taxonomy" id="1437608"/>
    <lineage>
        <taxon>Bacteria</taxon>
        <taxon>Bacillati</taxon>
        <taxon>Actinomycetota</taxon>
        <taxon>Actinomycetes</taxon>
        <taxon>Bifidobacteriales</taxon>
        <taxon>Bifidobacteriaceae</taxon>
        <taxon>Bifidobacterium</taxon>
    </lineage>
</organism>
<dbReference type="eggNOG" id="COG0089">
    <property type="taxonomic scope" value="Bacteria"/>
</dbReference>
<dbReference type="Gene3D" id="3.30.70.330">
    <property type="match status" value="1"/>
</dbReference>
<dbReference type="NCBIfam" id="NF004359">
    <property type="entry name" value="PRK05738.1-3"/>
    <property type="match status" value="1"/>
</dbReference>
<evidence type="ECO:0000313" key="8">
    <source>
        <dbReference type="Proteomes" id="UP000029108"/>
    </source>
</evidence>
<evidence type="ECO:0000256" key="6">
    <source>
        <dbReference type="HAMAP-Rule" id="MF_01369"/>
    </source>
</evidence>
<evidence type="ECO:0000256" key="2">
    <source>
        <dbReference type="ARBA" id="ARBA00022730"/>
    </source>
</evidence>
<reference evidence="7 8" key="1">
    <citation type="submission" date="2014-03" db="EMBL/GenBank/DDBJ databases">
        <title>Genomics of Bifidobacteria.</title>
        <authorList>
            <person name="Ventura M."/>
            <person name="Milani C."/>
            <person name="Lugli G.A."/>
        </authorList>
    </citation>
    <scope>NUCLEOTIDE SEQUENCE [LARGE SCALE GENOMIC DNA]</scope>
    <source>
        <strain evidence="7 8">DSM 23969</strain>
    </source>
</reference>
<dbReference type="AlphaFoldDB" id="A0A086ZMT3"/>
<dbReference type="EMBL" id="JGYN01000031">
    <property type="protein sequence ID" value="KFI47833.1"/>
    <property type="molecule type" value="Genomic_DNA"/>
</dbReference>
<dbReference type="GO" id="GO:1990904">
    <property type="term" value="C:ribonucleoprotein complex"/>
    <property type="evidence" value="ECO:0007669"/>
    <property type="project" value="UniProtKB-KW"/>
</dbReference>
<dbReference type="Pfam" id="PF00276">
    <property type="entry name" value="Ribosomal_L23"/>
    <property type="match status" value="1"/>
</dbReference>
<evidence type="ECO:0000313" key="7">
    <source>
        <dbReference type="EMBL" id="KFI47833.1"/>
    </source>
</evidence>
<keyword evidence="2 6" id="KW-0699">rRNA-binding</keyword>
<dbReference type="SUPFAM" id="SSF54189">
    <property type="entry name" value="Ribosomal proteins S24e, L23 and L15e"/>
    <property type="match status" value="1"/>
</dbReference>
<dbReference type="GO" id="GO:0003735">
    <property type="term" value="F:structural constituent of ribosome"/>
    <property type="evidence" value="ECO:0007669"/>
    <property type="project" value="InterPro"/>
</dbReference>
<evidence type="ECO:0000256" key="1">
    <source>
        <dbReference type="ARBA" id="ARBA00006700"/>
    </source>
</evidence>
<comment type="function">
    <text evidence="6">One of the early assembly proteins it binds 23S rRNA. One of the proteins that surrounds the polypeptide exit tunnel on the outside of the ribosome. Forms the main docking site for trigger factor binding to the ribosome.</text>
</comment>
<protein>
    <recommendedName>
        <fullName evidence="6">Large ribosomal subunit protein uL23</fullName>
    </recommendedName>
</protein>
<dbReference type="InterPro" id="IPR012678">
    <property type="entry name" value="Ribosomal_uL23/eL15/eS24_sf"/>
</dbReference>
<evidence type="ECO:0000256" key="4">
    <source>
        <dbReference type="ARBA" id="ARBA00022980"/>
    </source>
</evidence>
<gene>
    <name evidence="6" type="primary">rplW</name>
    <name evidence="7" type="ORF">BBIA_2305</name>
</gene>
<dbReference type="NCBIfam" id="NF004363">
    <property type="entry name" value="PRK05738.2-4"/>
    <property type="match status" value="1"/>
</dbReference>
<dbReference type="GO" id="GO:0006412">
    <property type="term" value="P:translation"/>
    <property type="evidence" value="ECO:0007669"/>
    <property type="project" value="UniProtKB-UniRule"/>
</dbReference>
<dbReference type="InterPro" id="IPR012677">
    <property type="entry name" value="Nucleotide-bd_a/b_plait_sf"/>
</dbReference>
<proteinExistence type="inferred from homology"/>
<accession>A0A086ZMT3</accession>
<dbReference type="GO" id="GO:0019843">
    <property type="term" value="F:rRNA binding"/>
    <property type="evidence" value="ECO:0007669"/>
    <property type="project" value="UniProtKB-UniRule"/>
</dbReference>
<comment type="subunit">
    <text evidence="6">Part of the 50S ribosomal subunit. Contacts protein L29, and trigger factor when it is bound to the ribosome.</text>
</comment>
<dbReference type="GO" id="GO:0005840">
    <property type="term" value="C:ribosome"/>
    <property type="evidence" value="ECO:0007669"/>
    <property type="project" value="UniProtKB-KW"/>
</dbReference>
<keyword evidence="4 6" id="KW-0689">Ribosomal protein</keyword>
<dbReference type="STRING" id="1437608.GCA_000771645_00358"/>
<name>A0A086ZMT3_9BIFI</name>
<dbReference type="Proteomes" id="UP000029108">
    <property type="component" value="Unassembled WGS sequence"/>
</dbReference>